<keyword evidence="1" id="KW-1133">Transmembrane helix</keyword>
<sequence>MESKTIRWLGETLVGMGAGAAITGFSTLYLLAGDATPRMVLLSVTLFVVSIICFVCSYVCAIREVWQ</sequence>
<keyword evidence="3" id="KW-1185">Reference proteome</keyword>
<evidence type="ECO:0000256" key="1">
    <source>
        <dbReference type="SAM" id="Phobius"/>
    </source>
</evidence>
<accession>A0A9E6TQN2</accession>
<organism evidence="2 3">
    <name type="scientific">Pseudomonas vanderleydeniana</name>
    <dbReference type="NCBI Taxonomy" id="2745495"/>
    <lineage>
        <taxon>Bacteria</taxon>
        <taxon>Pseudomonadati</taxon>
        <taxon>Pseudomonadota</taxon>
        <taxon>Gammaproteobacteria</taxon>
        <taxon>Pseudomonadales</taxon>
        <taxon>Pseudomonadaceae</taxon>
        <taxon>Pseudomonas</taxon>
    </lineage>
</organism>
<dbReference type="Proteomes" id="UP000634530">
    <property type="component" value="Chromosome"/>
</dbReference>
<feature type="transmembrane region" description="Helical" evidence="1">
    <location>
        <begin position="38"/>
        <end position="61"/>
    </location>
</feature>
<evidence type="ECO:0000313" key="3">
    <source>
        <dbReference type="Proteomes" id="UP000634530"/>
    </source>
</evidence>
<keyword evidence="1" id="KW-0812">Transmembrane</keyword>
<dbReference type="EMBL" id="CP077093">
    <property type="protein sequence ID" value="QXI26666.1"/>
    <property type="molecule type" value="Genomic_DNA"/>
</dbReference>
<evidence type="ECO:0000313" key="2">
    <source>
        <dbReference type="EMBL" id="QXI26666.1"/>
    </source>
</evidence>
<dbReference type="KEGG" id="pvw:HU752_022415"/>
<protein>
    <submittedName>
        <fullName evidence="2">Uncharacterized protein</fullName>
    </submittedName>
</protein>
<feature type="transmembrane region" description="Helical" evidence="1">
    <location>
        <begin position="12"/>
        <end position="32"/>
    </location>
</feature>
<name>A0A9E6TQN2_9PSED</name>
<dbReference type="AlphaFoldDB" id="A0A9E6TQN2"/>
<reference evidence="2 3" key="1">
    <citation type="journal article" date="2020" name="Microorganisms">
        <title>Reliable Identification of Environmental Pseudomonas Isolates Using the rpoD Gene.</title>
        <authorList>
            <consortium name="The Broad Institute Genome Sequencing Platform"/>
            <person name="Girard L."/>
            <person name="Lood C."/>
            <person name="Rokni-Zadeh H."/>
            <person name="van Noort V."/>
            <person name="Lavigne R."/>
            <person name="De Mot R."/>
        </authorList>
    </citation>
    <scope>NUCLEOTIDE SEQUENCE [LARGE SCALE GENOMIC DNA]</scope>
    <source>
        <strain evidence="2 3">RW8P3</strain>
    </source>
</reference>
<dbReference type="RefSeq" id="WP_186675230.1">
    <property type="nucleotide sequence ID" value="NZ_CP077093.1"/>
</dbReference>
<proteinExistence type="predicted"/>
<gene>
    <name evidence="2" type="ORF">HU752_022415</name>
</gene>
<reference evidence="2 3" key="2">
    <citation type="journal article" date="2021" name="Microorganisms">
        <title>The Ever-Expanding Pseudomonas Genus: Description of 43 New Species and Partition of the Pseudomonas putida Group.</title>
        <authorList>
            <person name="Girard L."/>
            <person name="Lood C."/>
            <person name="Hofte M."/>
            <person name="Vandamme P."/>
            <person name="Rokni-Zadeh H."/>
            <person name="van Noort V."/>
            <person name="Lavigne R."/>
            <person name="De Mot R."/>
        </authorList>
    </citation>
    <scope>NUCLEOTIDE SEQUENCE [LARGE SCALE GENOMIC DNA]</scope>
    <source>
        <strain evidence="2 3">RW8P3</strain>
    </source>
</reference>
<keyword evidence="1" id="KW-0472">Membrane</keyword>